<dbReference type="PANTHER" id="PTHR12941">
    <property type="entry name" value="ER MEMBRANE PROTEIN COMPLEX"/>
    <property type="match status" value="1"/>
</dbReference>
<dbReference type="OrthoDB" id="194468at2759"/>
<proteinExistence type="predicted"/>
<dbReference type="EMBL" id="CDSF01000057">
    <property type="protein sequence ID" value="CEO96310.1"/>
    <property type="molecule type" value="Genomic_DNA"/>
</dbReference>
<evidence type="ECO:0000313" key="1">
    <source>
        <dbReference type="EMBL" id="CEO96310.1"/>
    </source>
</evidence>
<sequence>MASGGDRAPVIDGRAYRICMAHALRYYDRPVLGVMVGVQATGAITHCFPVTHSQLTSPILTIALEIIGLHCKTLGDGVGIVGVYQGAELLDDESVGMGAIAVARTIGNGALICVIDNKMIHHKGTDGPALRCYRYRAGTKTAVNETSVPVRVEDGENAFRAVSGLFGDDRPACDRVVDFEAHLANVALDWTNVKFI</sequence>
<evidence type="ECO:0008006" key="5">
    <source>
        <dbReference type="Google" id="ProtNLM"/>
    </source>
</evidence>
<evidence type="ECO:0000313" key="3">
    <source>
        <dbReference type="Proteomes" id="UP000039324"/>
    </source>
</evidence>
<reference evidence="1 3" key="1">
    <citation type="submission" date="2015-02" db="EMBL/GenBank/DDBJ databases">
        <authorList>
            <person name="Chooi Y.-H."/>
        </authorList>
    </citation>
    <scope>NUCLEOTIDE SEQUENCE [LARGE SCALE GENOMIC DNA]</scope>
    <source>
        <strain evidence="1">E3</strain>
    </source>
</reference>
<dbReference type="InterPro" id="IPR005366">
    <property type="entry name" value="EMC8/9"/>
</dbReference>
<evidence type="ECO:0000313" key="2">
    <source>
        <dbReference type="EMBL" id="SPQ99249.1"/>
    </source>
</evidence>
<gene>
    <name evidence="1" type="ORF">PBRA_004981</name>
    <name evidence="2" type="ORF">PLBR_LOCUS6464</name>
</gene>
<dbReference type="Proteomes" id="UP000039324">
    <property type="component" value="Unassembled WGS sequence"/>
</dbReference>
<dbReference type="PANTHER" id="PTHR12941:SF10">
    <property type="entry name" value="ER MEMBRANE PROTEIN COMPLEX SUBUNIT 8_9 HOMOLOG"/>
    <property type="match status" value="1"/>
</dbReference>
<dbReference type="Proteomes" id="UP000290189">
    <property type="component" value="Unassembled WGS sequence"/>
</dbReference>
<keyword evidence="2" id="KW-0496">Mitochondrion</keyword>
<keyword evidence="3" id="KW-1185">Reference proteome</keyword>
<dbReference type="GO" id="GO:0072546">
    <property type="term" value="C:EMC complex"/>
    <property type="evidence" value="ECO:0007669"/>
    <property type="project" value="InterPro"/>
</dbReference>
<evidence type="ECO:0000313" key="4">
    <source>
        <dbReference type="Proteomes" id="UP000290189"/>
    </source>
</evidence>
<name>A0A0G4IMH9_PLABS</name>
<organism evidence="1 3">
    <name type="scientific">Plasmodiophora brassicae</name>
    <name type="common">Clubroot disease agent</name>
    <dbReference type="NCBI Taxonomy" id="37360"/>
    <lineage>
        <taxon>Eukaryota</taxon>
        <taxon>Sar</taxon>
        <taxon>Rhizaria</taxon>
        <taxon>Endomyxa</taxon>
        <taxon>Phytomyxea</taxon>
        <taxon>Plasmodiophorida</taxon>
        <taxon>Plasmodiophoridae</taxon>
        <taxon>Plasmodiophora</taxon>
    </lineage>
</organism>
<dbReference type="STRING" id="37360.A0A0G4IMH9"/>
<dbReference type="AlphaFoldDB" id="A0A0G4IMH9"/>
<accession>A0A0G4IMH9</accession>
<geneLocation type="mitochondrion" evidence="2"/>
<dbReference type="EMBL" id="OVEO01000011">
    <property type="protein sequence ID" value="SPQ99249.1"/>
    <property type="molecule type" value="Genomic_DNA"/>
</dbReference>
<dbReference type="Pfam" id="PF03665">
    <property type="entry name" value="UPF0172"/>
    <property type="match status" value="1"/>
</dbReference>
<protein>
    <recommendedName>
        <fullName evidence="5">MPN domain-containing protein</fullName>
    </recommendedName>
</protein>
<reference evidence="2 4" key="2">
    <citation type="submission" date="2018-03" db="EMBL/GenBank/DDBJ databases">
        <authorList>
            <person name="Fogelqvist J."/>
        </authorList>
    </citation>
    <scope>NUCLEOTIDE SEQUENCE [LARGE SCALE GENOMIC DNA]</scope>
</reference>